<dbReference type="InterPro" id="IPR000189">
    <property type="entry name" value="Transglyc_AS"/>
</dbReference>
<comment type="similarity">
    <text evidence="1">Belongs to the transglycosylase Slt family.</text>
</comment>
<proteinExistence type="inferred from homology"/>
<feature type="region of interest" description="Disordered" evidence="4">
    <location>
        <begin position="1"/>
        <end position="20"/>
    </location>
</feature>
<protein>
    <submittedName>
        <fullName evidence="7">Transglycosylase SLT domain-containing protein</fullName>
    </submittedName>
</protein>
<evidence type="ECO:0000256" key="3">
    <source>
        <dbReference type="ARBA" id="ARBA00022729"/>
    </source>
</evidence>
<feature type="transmembrane region" description="Helical" evidence="5">
    <location>
        <begin position="23"/>
        <end position="44"/>
    </location>
</feature>
<keyword evidence="5" id="KW-1133">Transmembrane helix</keyword>
<dbReference type="Gene3D" id="1.10.530.10">
    <property type="match status" value="1"/>
</dbReference>
<keyword evidence="5" id="KW-0812">Transmembrane</keyword>
<feature type="domain" description="Transglycosylase SLT" evidence="6">
    <location>
        <begin position="585"/>
        <end position="693"/>
    </location>
</feature>
<organism evidence="7 8">
    <name type="scientific">Camelimonas fluminis</name>
    <dbReference type="NCBI Taxonomy" id="1576911"/>
    <lineage>
        <taxon>Bacteria</taxon>
        <taxon>Pseudomonadati</taxon>
        <taxon>Pseudomonadota</taxon>
        <taxon>Alphaproteobacteria</taxon>
        <taxon>Hyphomicrobiales</taxon>
        <taxon>Chelatococcaceae</taxon>
        <taxon>Camelimonas</taxon>
    </lineage>
</organism>
<keyword evidence="8" id="KW-1185">Reference proteome</keyword>
<dbReference type="PANTHER" id="PTHR37423">
    <property type="entry name" value="SOLUBLE LYTIC MUREIN TRANSGLYCOSYLASE-RELATED"/>
    <property type="match status" value="1"/>
</dbReference>
<dbReference type="InterPro" id="IPR008258">
    <property type="entry name" value="Transglycosylase_SLT_dom_1"/>
</dbReference>
<reference evidence="8" key="1">
    <citation type="journal article" date="2019" name="Int. J. Syst. Evol. Microbiol.">
        <title>The Global Catalogue of Microorganisms (GCM) 10K type strain sequencing project: providing services to taxonomists for standard genome sequencing and annotation.</title>
        <authorList>
            <consortium name="The Broad Institute Genomics Platform"/>
            <consortium name="The Broad Institute Genome Sequencing Center for Infectious Disease"/>
            <person name="Wu L."/>
            <person name="Ma J."/>
        </authorList>
    </citation>
    <scope>NUCLEOTIDE SEQUENCE [LARGE SCALE GENOMIC DNA]</scope>
    <source>
        <strain evidence="8">KCTC 42282</strain>
    </source>
</reference>
<dbReference type="SUPFAM" id="SSF48435">
    <property type="entry name" value="Bacterial muramidases"/>
    <property type="match status" value="1"/>
</dbReference>
<dbReference type="EMBL" id="JBHRYC010000026">
    <property type="protein sequence ID" value="MFC3636746.1"/>
    <property type="molecule type" value="Genomic_DNA"/>
</dbReference>
<feature type="region of interest" description="Disordered" evidence="4">
    <location>
        <begin position="771"/>
        <end position="790"/>
    </location>
</feature>
<dbReference type="InterPro" id="IPR023346">
    <property type="entry name" value="Lysozyme-like_dom_sf"/>
</dbReference>
<dbReference type="InterPro" id="IPR008939">
    <property type="entry name" value="Lytic_TGlycosylase_superhlx_U"/>
</dbReference>
<dbReference type="Proteomes" id="UP001595704">
    <property type="component" value="Unassembled WGS sequence"/>
</dbReference>
<dbReference type="SUPFAM" id="SSF53955">
    <property type="entry name" value="Lysozyme-like"/>
    <property type="match status" value="1"/>
</dbReference>
<evidence type="ECO:0000259" key="6">
    <source>
        <dbReference type="Pfam" id="PF01464"/>
    </source>
</evidence>
<dbReference type="Pfam" id="PF01464">
    <property type="entry name" value="SLT"/>
    <property type="match status" value="1"/>
</dbReference>
<accession>A0ABV7UE17</accession>
<dbReference type="RefSeq" id="WP_191318296.1">
    <property type="nucleotide sequence ID" value="NZ_BNCG01000002.1"/>
</dbReference>
<evidence type="ECO:0000256" key="2">
    <source>
        <dbReference type="ARBA" id="ARBA00009387"/>
    </source>
</evidence>
<evidence type="ECO:0000256" key="5">
    <source>
        <dbReference type="SAM" id="Phobius"/>
    </source>
</evidence>
<gene>
    <name evidence="7" type="ORF">ACFONL_05040</name>
</gene>
<comment type="caution">
    <text evidence="7">The sequence shown here is derived from an EMBL/GenBank/DDBJ whole genome shotgun (WGS) entry which is preliminary data.</text>
</comment>
<evidence type="ECO:0000256" key="1">
    <source>
        <dbReference type="ARBA" id="ARBA00007734"/>
    </source>
</evidence>
<sequence>MTQPRENAPEGNPRDARRPRRRILAASATAAASAVAIGAIYAGMHWGPGFYGARIKAPPPQAVPPAMQQQAAIPSTVAPPPKPAGLVEQAGNVALPAPLTDPALTVNDRPVAAPPTGVSTAALRQAIDAYRGGKLGDGDGAATRINDPAARALLEWLAIRYNGSSMGFERIDAFVRKYPDWPAGNLAQRQAEYALMRQKAGPDAVIAFFTGKEPQTPHGALLLADARRARGDATTAARLIVNMWRNDPLPVAIEKRLVAEYPQQLTQAEHRNRMEHFLLQEKWDVALRAATLAGPDHVKLARARMAVAQVKQPGKAAEKALDAVPAALRKDPSWQFSKALFLRKKEDNDDALAIHKAVPQEALDLDGGDEWWIERRILARRYLDAGKADIAYDLVRRHGAERDALKIEAEFHAGWIALRYLGKAEAALGHFDAAARIAGTPVSLARTAYWRGRAHEALGDLAAARADYDAAARHGTAYYGQLARIKLADNGLSVSPPAPPATNNAIDSLPVRAIRLLHEADADDLATPLYVGVAKTLDDPGVIDLVARLAANRNDARSMVMIGKAAMQRGLPLADVAWPVQGVPQFAQTGKAVERAMVLAISRQESVFDPTAMSSAGARGLMQLMPATAQRTAQRAGQPFDQGRLTTDATYNARLGAWHLGDLLDDWRGSYILTFAAYNAGGGNVKKWITAHGDPRDPGVDPVDWVERIPFSETRNYVQRVMENLQVYRQRLAPGAPLRMADDLKRGMVAMAASGPAPSQAPVPVVQAPLATSPDTTASIRPAAESLAAD</sequence>
<keyword evidence="5" id="KW-0472">Membrane</keyword>
<dbReference type="CDD" id="cd13401">
    <property type="entry name" value="Slt70-like"/>
    <property type="match status" value="1"/>
</dbReference>
<dbReference type="PROSITE" id="PS00922">
    <property type="entry name" value="TRANSGLYCOSYLASE"/>
    <property type="match status" value="1"/>
</dbReference>
<evidence type="ECO:0000256" key="4">
    <source>
        <dbReference type="SAM" id="MobiDB-lite"/>
    </source>
</evidence>
<evidence type="ECO:0000313" key="7">
    <source>
        <dbReference type="EMBL" id="MFC3636746.1"/>
    </source>
</evidence>
<keyword evidence="3" id="KW-0732">Signal</keyword>
<dbReference type="PANTHER" id="PTHR37423:SF2">
    <property type="entry name" value="MEMBRANE-BOUND LYTIC MUREIN TRANSGLYCOSYLASE C"/>
    <property type="match status" value="1"/>
</dbReference>
<name>A0ABV7UE17_9HYPH</name>
<dbReference type="Gene3D" id="1.25.20.10">
    <property type="entry name" value="Bacterial muramidases"/>
    <property type="match status" value="1"/>
</dbReference>
<comment type="similarity">
    <text evidence="2">Belongs to the virb1 family.</text>
</comment>
<evidence type="ECO:0000313" key="8">
    <source>
        <dbReference type="Proteomes" id="UP001595704"/>
    </source>
</evidence>